<dbReference type="RefSeq" id="WP_272089215.1">
    <property type="nucleotide sequence ID" value="NZ_JAQNDL010000003.1"/>
</dbReference>
<keyword evidence="2" id="KW-1185">Reference proteome</keyword>
<sequence length="62" mass="6941">MERSMIEARLAELRREFDGGQKLLRELEGKQMEVRDTLLRIGGAMQVLEELLASAPENAGSP</sequence>
<proteinExistence type="predicted"/>
<evidence type="ECO:0000313" key="2">
    <source>
        <dbReference type="Proteomes" id="UP001221686"/>
    </source>
</evidence>
<accession>A0ABT5E7G0</accession>
<evidence type="ECO:0000313" key="1">
    <source>
        <dbReference type="EMBL" id="MDC0720706.1"/>
    </source>
</evidence>
<comment type="caution">
    <text evidence="1">The sequence shown here is derived from an EMBL/GenBank/DDBJ whole genome shotgun (WGS) entry which is preliminary data.</text>
</comment>
<dbReference type="EMBL" id="JAQNDL010000003">
    <property type="protein sequence ID" value="MDC0720706.1"/>
    <property type="molecule type" value="Genomic_DNA"/>
</dbReference>
<gene>
    <name evidence="1" type="ORF">POL25_27625</name>
</gene>
<organism evidence="1 2">
    <name type="scientific">Nannocystis bainbridge</name>
    <dbReference type="NCBI Taxonomy" id="2995303"/>
    <lineage>
        <taxon>Bacteria</taxon>
        <taxon>Pseudomonadati</taxon>
        <taxon>Myxococcota</taxon>
        <taxon>Polyangia</taxon>
        <taxon>Nannocystales</taxon>
        <taxon>Nannocystaceae</taxon>
        <taxon>Nannocystis</taxon>
    </lineage>
</organism>
<protein>
    <submittedName>
        <fullName evidence="1">Uncharacterized protein</fullName>
    </submittedName>
</protein>
<name>A0ABT5E7G0_9BACT</name>
<reference evidence="1 2" key="1">
    <citation type="submission" date="2022-11" db="EMBL/GenBank/DDBJ databases">
        <title>Minimal conservation of predation-associated metabolite biosynthetic gene clusters underscores biosynthetic potential of Myxococcota including descriptions for ten novel species: Archangium lansinium sp. nov., Myxococcus landrumus sp. nov., Nannocystis bai.</title>
        <authorList>
            <person name="Ahearne A."/>
            <person name="Stevens C."/>
            <person name="Dowd S."/>
        </authorList>
    </citation>
    <scope>NUCLEOTIDE SEQUENCE [LARGE SCALE GENOMIC DNA]</scope>
    <source>
        <strain evidence="1 2">BB15-2</strain>
    </source>
</reference>
<dbReference type="Proteomes" id="UP001221686">
    <property type="component" value="Unassembled WGS sequence"/>
</dbReference>